<feature type="domain" description="Acyltransferase 3" evidence="2">
    <location>
        <begin position="5"/>
        <end position="337"/>
    </location>
</feature>
<dbReference type="PANTHER" id="PTHR23028">
    <property type="entry name" value="ACETYLTRANSFERASE"/>
    <property type="match status" value="1"/>
</dbReference>
<evidence type="ECO:0000313" key="4">
    <source>
        <dbReference type="EMBL" id="KAA9366623.1"/>
    </source>
</evidence>
<feature type="transmembrane region" description="Helical" evidence="1">
    <location>
        <begin position="37"/>
        <end position="57"/>
    </location>
</feature>
<name>A0A248UJU8_9HYPH</name>
<proteinExistence type="predicted"/>
<gene>
    <name evidence="3" type="ORF">CES85_0033</name>
    <name evidence="4" type="ORF">F3W84_16585</name>
</gene>
<dbReference type="Proteomes" id="UP000327108">
    <property type="component" value="Unassembled WGS sequence"/>
</dbReference>
<keyword evidence="6" id="KW-1185">Reference proteome</keyword>
<dbReference type="AlphaFoldDB" id="A0A248UJU8"/>
<reference evidence="4 6" key="2">
    <citation type="submission" date="2019-09" db="EMBL/GenBank/DDBJ databases">
        <title>Biological control of the noxious weed angled onion (Allium triquetrum) thwarted by endophytic bacteria in Victoria, Australia.</title>
        <authorList>
            <person name="Tehranchian P."/>
            <person name="Adair R.J."/>
            <person name="Van T.H."/>
            <person name="Morrison P.D."/>
            <person name="Williams H."/>
            <person name="Lawrie A.C."/>
        </authorList>
    </citation>
    <scope>NUCLEOTIDE SEQUENCE [LARGE SCALE GENOMIC DNA]</scope>
    <source>
        <strain evidence="4 6">RPTAtOch1</strain>
    </source>
</reference>
<feature type="transmembrane region" description="Helical" evidence="1">
    <location>
        <begin position="288"/>
        <end position="308"/>
    </location>
</feature>
<feature type="transmembrane region" description="Helical" evidence="1">
    <location>
        <begin position="258"/>
        <end position="276"/>
    </location>
</feature>
<feature type="transmembrane region" description="Helical" evidence="1">
    <location>
        <begin position="161"/>
        <end position="179"/>
    </location>
</feature>
<dbReference type="EMBL" id="VYXQ01000017">
    <property type="protein sequence ID" value="KAA9366623.1"/>
    <property type="molecule type" value="Genomic_DNA"/>
</dbReference>
<dbReference type="InterPro" id="IPR050879">
    <property type="entry name" value="Acyltransferase_3"/>
</dbReference>
<feature type="transmembrane region" description="Helical" evidence="1">
    <location>
        <begin position="136"/>
        <end position="154"/>
    </location>
</feature>
<reference evidence="3 5" key="1">
    <citation type="submission" date="2017-07" db="EMBL/GenBank/DDBJ databases">
        <title>Phylogenetic study on the rhizospheric bacterium Ochrobactrum sp. A44.</title>
        <authorList>
            <person name="Krzyzanowska D.M."/>
            <person name="Ossowicki A."/>
            <person name="Rajewska M."/>
            <person name="Maciag T."/>
            <person name="Kaczynski Z."/>
            <person name="Czerwicka M."/>
            <person name="Jafra S."/>
        </authorList>
    </citation>
    <scope>NUCLEOTIDE SEQUENCE [LARGE SCALE GENOMIC DNA]</scope>
    <source>
        <strain evidence="3 5">A44</strain>
    </source>
</reference>
<sequence>MKRIAEFDGLRFLLCLGIAIFHFSFRLPVKSDHLQELILTFSYFTDVFFIVSGLFLARRDNYIWNRRHYIGFVGKRLARIYPLHAITFACFALLSVLTATGLLHPTAEPNMSLSDGLTQLLLIHDWGLGRTLSYNYVSWSLSALFLMYLCFPLFDILCHRLGGLILIVIIVAVMGGEYLAQKLNVLSITRIQFADIGVLRALPSFLFGMWLARQTHHKVPAILIKIALAACLMIFLFYHPESVAGEPATLEGPLRLAFLYFCLYVLYLAAIENIYTPLRLRPLVTLSRYSFGIFILHPLVGLVFFNAIPQHWGETTMGAILLIGGGVSASLLAAVVAWHLFENPINRWLVMRINAWVNQEDESTKLPLPEGTA</sequence>
<organism evidence="3 5">
    <name type="scientific">Ochrobactrum quorumnocens</name>
    <dbReference type="NCBI Taxonomy" id="271865"/>
    <lineage>
        <taxon>Bacteria</taxon>
        <taxon>Pseudomonadati</taxon>
        <taxon>Pseudomonadota</taxon>
        <taxon>Alphaproteobacteria</taxon>
        <taxon>Hyphomicrobiales</taxon>
        <taxon>Brucellaceae</taxon>
        <taxon>Brucella/Ochrobactrum group</taxon>
        <taxon>Ochrobactrum</taxon>
    </lineage>
</organism>
<keyword evidence="1" id="KW-1133">Transmembrane helix</keyword>
<keyword evidence="3" id="KW-0012">Acyltransferase</keyword>
<dbReference type="RefSeq" id="WP_095445806.1">
    <property type="nucleotide sequence ID" value="NZ_CP022604.1"/>
</dbReference>
<feature type="transmembrane region" description="Helical" evidence="1">
    <location>
        <begin position="7"/>
        <end position="25"/>
    </location>
</feature>
<dbReference type="Proteomes" id="UP000215256">
    <property type="component" value="Chromosome 1"/>
</dbReference>
<feature type="transmembrane region" description="Helical" evidence="1">
    <location>
        <begin position="191"/>
        <end position="212"/>
    </location>
</feature>
<dbReference type="InterPro" id="IPR002656">
    <property type="entry name" value="Acyl_transf_3_dom"/>
</dbReference>
<feature type="transmembrane region" description="Helical" evidence="1">
    <location>
        <begin position="78"/>
        <end position="103"/>
    </location>
</feature>
<accession>A0A248UJU8</accession>
<evidence type="ECO:0000259" key="2">
    <source>
        <dbReference type="Pfam" id="PF01757"/>
    </source>
</evidence>
<dbReference type="GO" id="GO:0009103">
    <property type="term" value="P:lipopolysaccharide biosynthetic process"/>
    <property type="evidence" value="ECO:0007669"/>
    <property type="project" value="TreeGrafter"/>
</dbReference>
<evidence type="ECO:0000256" key="1">
    <source>
        <dbReference type="SAM" id="Phobius"/>
    </source>
</evidence>
<dbReference type="EMBL" id="CP022604">
    <property type="protein sequence ID" value="ASV87015.1"/>
    <property type="molecule type" value="Genomic_DNA"/>
</dbReference>
<protein>
    <submittedName>
        <fullName evidence="3 4">Acyltransferase</fullName>
    </submittedName>
</protein>
<dbReference type="Pfam" id="PF01757">
    <property type="entry name" value="Acyl_transf_3"/>
    <property type="match status" value="1"/>
</dbReference>
<dbReference type="GO" id="GO:0016020">
    <property type="term" value="C:membrane"/>
    <property type="evidence" value="ECO:0007669"/>
    <property type="project" value="TreeGrafter"/>
</dbReference>
<dbReference type="KEGG" id="och:CES85_0033"/>
<evidence type="ECO:0000313" key="5">
    <source>
        <dbReference type="Proteomes" id="UP000215256"/>
    </source>
</evidence>
<evidence type="ECO:0000313" key="3">
    <source>
        <dbReference type="EMBL" id="ASV87015.1"/>
    </source>
</evidence>
<dbReference type="GO" id="GO:0016747">
    <property type="term" value="F:acyltransferase activity, transferring groups other than amino-acyl groups"/>
    <property type="evidence" value="ECO:0007669"/>
    <property type="project" value="InterPro"/>
</dbReference>
<evidence type="ECO:0000313" key="6">
    <source>
        <dbReference type="Proteomes" id="UP000327108"/>
    </source>
</evidence>
<keyword evidence="3" id="KW-0808">Transferase</keyword>
<dbReference type="PANTHER" id="PTHR23028:SF53">
    <property type="entry name" value="ACYL_TRANSF_3 DOMAIN-CONTAINING PROTEIN"/>
    <property type="match status" value="1"/>
</dbReference>
<keyword evidence="1" id="KW-0472">Membrane</keyword>
<keyword evidence="1" id="KW-0812">Transmembrane</keyword>
<feature type="transmembrane region" description="Helical" evidence="1">
    <location>
        <begin position="320"/>
        <end position="341"/>
    </location>
</feature>
<dbReference type="OrthoDB" id="9796461at2"/>
<feature type="transmembrane region" description="Helical" evidence="1">
    <location>
        <begin position="219"/>
        <end position="238"/>
    </location>
</feature>